<keyword evidence="4 8" id="KW-0689">Ribosomal protein</keyword>
<evidence type="ECO:0000256" key="1">
    <source>
        <dbReference type="ARBA" id="ARBA00010761"/>
    </source>
</evidence>
<dbReference type="Gene3D" id="3.30.300.20">
    <property type="match status" value="1"/>
</dbReference>
<protein>
    <recommendedName>
        <fullName evidence="7 8">Small ribosomal subunit protein uS3</fullName>
    </recommendedName>
</protein>
<dbReference type="InterPro" id="IPR057258">
    <property type="entry name" value="Ribosomal_uS3"/>
</dbReference>
<organism evidence="10 11">
    <name type="scientific">candidate division WWE3 bacterium RIFCSPLOWO2_01_FULL_39_13</name>
    <dbReference type="NCBI Taxonomy" id="1802624"/>
    <lineage>
        <taxon>Bacteria</taxon>
        <taxon>Katanobacteria</taxon>
    </lineage>
</organism>
<dbReference type="CDD" id="cd02412">
    <property type="entry name" value="KH-II_30S_S3"/>
    <property type="match status" value="1"/>
</dbReference>
<dbReference type="EMBL" id="MEVH01000005">
    <property type="protein sequence ID" value="OGC52171.1"/>
    <property type="molecule type" value="Genomic_DNA"/>
</dbReference>
<gene>
    <name evidence="8" type="primary">rpsC</name>
    <name evidence="10" type="ORF">A2982_01640</name>
</gene>
<proteinExistence type="inferred from homology"/>
<dbReference type="PANTHER" id="PTHR11760:SF19">
    <property type="entry name" value="SMALL RIBOSOMAL SUBUNIT PROTEIN US3C"/>
    <property type="match status" value="1"/>
</dbReference>
<dbReference type="STRING" id="1802624.A2982_01640"/>
<dbReference type="Gene3D" id="3.30.1140.32">
    <property type="entry name" value="Ribosomal protein S3, C-terminal domain"/>
    <property type="match status" value="1"/>
</dbReference>
<evidence type="ECO:0000256" key="4">
    <source>
        <dbReference type="ARBA" id="ARBA00022980"/>
    </source>
</evidence>
<name>A0A1F4V4R4_UNCKA</name>
<reference evidence="10 11" key="1">
    <citation type="journal article" date="2016" name="Nat. Commun.">
        <title>Thousands of microbial genomes shed light on interconnected biogeochemical processes in an aquifer system.</title>
        <authorList>
            <person name="Anantharaman K."/>
            <person name="Brown C.T."/>
            <person name="Hug L.A."/>
            <person name="Sharon I."/>
            <person name="Castelle C.J."/>
            <person name="Probst A.J."/>
            <person name="Thomas B.C."/>
            <person name="Singh A."/>
            <person name="Wilkins M.J."/>
            <person name="Karaoz U."/>
            <person name="Brodie E.L."/>
            <person name="Williams K.H."/>
            <person name="Hubbard S.S."/>
            <person name="Banfield J.F."/>
        </authorList>
    </citation>
    <scope>NUCLEOTIDE SEQUENCE [LARGE SCALE GENOMIC DNA]</scope>
</reference>
<dbReference type="InterPro" id="IPR015946">
    <property type="entry name" value="KH_dom-like_a/b"/>
</dbReference>
<dbReference type="Pfam" id="PF00189">
    <property type="entry name" value="Ribosomal_S3_C"/>
    <property type="match status" value="1"/>
</dbReference>
<accession>A0A1F4V4R4</accession>
<comment type="subunit">
    <text evidence="8">Part of the 30S ribosomal subunit. Forms a tight complex with proteins S10 and S14.</text>
</comment>
<keyword evidence="3 8" id="KW-0694">RNA-binding</keyword>
<comment type="function">
    <text evidence="6 8">Binds the lower part of the 30S subunit head. Binds mRNA in the 70S ribosome, positioning it for translation.</text>
</comment>
<dbReference type="GO" id="GO:0003735">
    <property type="term" value="F:structural constituent of ribosome"/>
    <property type="evidence" value="ECO:0007669"/>
    <property type="project" value="InterPro"/>
</dbReference>
<evidence type="ECO:0000256" key="5">
    <source>
        <dbReference type="ARBA" id="ARBA00023274"/>
    </source>
</evidence>
<dbReference type="InterPro" id="IPR001351">
    <property type="entry name" value="Ribosomal_uS3_C"/>
</dbReference>
<comment type="caution">
    <text evidence="10">The sequence shown here is derived from an EMBL/GenBank/DDBJ whole genome shotgun (WGS) entry which is preliminary data.</text>
</comment>
<dbReference type="Proteomes" id="UP000178771">
    <property type="component" value="Unassembled WGS sequence"/>
</dbReference>
<dbReference type="InterPro" id="IPR009019">
    <property type="entry name" value="KH_sf_prok-type"/>
</dbReference>
<keyword evidence="5 8" id="KW-0687">Ribonucleoprotein</keyword>
<dbReference type="HAMAP" id="MF_01309_B">
    <property type="entry name" value="Ribosomal_uS3_B"/>
    <property type="match status" value="1"/>
</dbReference>
<evidence type="ECO:0000256" key="2">
    <source>
        <dbReference type="ARBA" id="ARBA00022730"/>
    </source>
</evidence>
<dbReference type="InterPro" id="IPR005704">
    <property type="entry name" value="Ribosomal_uS3_bac-typ"/>
</dbReference>
<sequence length="210" mass="23056">MSRKVNPFGFRVGVTKDWRSRWYAEGDLYADALIEDDKIRKYLKRELRSAGIESLIIERSIKSVKVIIKVAKPGIVIGRKGVGLSKLREYLSKTTSAELDLQIEEVQKPESQSNIIADSIAMQIERRVSPRRAMNIAADKALEAGVKGIKIQVGGTVYGPNSIAVVQSVARGAVPTQTLRADIDFSKSTASTRGGTIGVKVWVYHGEIGE</sequence>
<evidence type="ECO:0000256" key="7">
    <source>
        <dbReference type="ARBA" id="ARBA00035257"/>
    </source>
</evidence>
<evidence type="ECO:0000256" key="8">
    <source>
        <dbReference type="HAMAP-Rule" id="MF_01309"/>
    </source>
</evidence>
<evidence type="ECO:0000313" key="10">
    <source>
        <dbReference type="EMBL" id="OGC52171.1"/>
    </source>
</evidence>
<evidence type="ECO:0000256" key="6">
    <source>
        <dbReference type="ARBA" id="ARBA00024998"/>
    </source>
</evidence>
<dbReference type="GO" id="GO:0006412">
    <property type="term" value="P:translation"/>
    <property type="evidence" value="ECO:0007669"/>
    <property type="project" value="UniProtKB-UniRule"/>
</dbReference>
<dbReference type="GO" id="GO:0019843">
    <property type="term" value="F:rRNA binding"/>
    <property type="evidence" value="ECO:0007669"/>
    <property type="project" value="UniProtKB-UniRule"/>
</dbReference>
<feature type="domain" description="KH type-2" evidence="9">
    <location>
        <begin position="39"/>
        <end position="107"/>
    </location>
</feature>
<dbReference type="InterPro" id="IPR004044">
    <property type="entry name" value="KH_dom_type_2"/>
</dbReference>
<comment type="similarity">
    <text evidence="1 8">Belongs to the universal ribosomal protein uS3 family.</text>
</comment>
<dbReference type="FunFam" id="3.30.300.20:FF:000001">
    <property type="entry name" value="30S ribosomal protein S3"/>
    <property type="match status" value="1"/>
</dbReference>
<dbReference type="NCBIfam" id="TIGR01009">
    <property type="entry name" value="rpsC_bact"/>
    <property type="match status" value="1"/>
</dbReference>
<evidence type="ECO:0000259" key="9">
    <source>
        <dbReference type="PROSITE" id="PS50823"/>
    </source>
</evidence>
<keyword evidence="2 8" id="KW-0699">rRNA-binding</keyword>
<dbReference type="InterPro" id="IPR036419">
    <property type="entry name" value="Ribosomal_S3_C_sf"/>
</dbReference>
<dbReference type="SUPFAM" id="SSF54821">
    <property type="entry name" value="Ribosomal protein S3 C-terminal domain"/>
    <property type="match status" value="1"/>
</dbReference>
<evidence type="ECO:0000256" key="3">
    <source>
        <dbReference type="ARBA" id="ARBA00022884"/>
    </source>
</evidence>
<dbReference type="PANTHER" id="PTHR11760">
    <property type="entry name" value="30S/40S RIBOSOMAL PROTEIN S3"/>
    <property type="match status" value="1"/>
</dbReference>
<dbReference type="SUPFAM" id="SSF54814">
    <property type="entry name" value="Prokaryotic type KH domain (KH-domain type II)"/>
    <property type="match status" value="1"/>
</dbReference>
<evidence type="ECO:0000313" key="11">
    <source>
        <dbReference type="Proteomes" id="UP000178771"/>
    </source>
</evidence>
<dbReference type="AlphaFoldDB" id="A0A1F4V4R4"/>
<dbReference type="Pfam" id="PF07650">
    <property type="entry name" value="KH_2"/>
    <property type="match status" value="1"/>
</dbReference>
<dbReference type="PROSITE" id="PS50823">
    <property type="entry name" value="KH_TYPE_2"/>
    <property type="match status" value="1"/>
</dbReference>
<dbReference type="GO" id="GO:0003729">
    <property type="term" value="F:mRNA binding"/>
    <property type="evidence" value="ECO:0007669"/>
    <property type="project" value="UniProtKB-UniRule"/>
</dbReference>
<dbReference type="GO" id="GO:0022627">
    <property type="term" value="C:cytosolic small ribosomal subunit"/>
    <property type="evidence" value="ECO:0007669"/>
    <property type="project" value="TreeGrafter"/>
</dbReference>